<name>A0A168DUW4_9CLOT</name>
<protein>
    <submittedName>
        <fullName evidence="2">Uncharacterized protein</fullName>
    </submittedName>
</protein>
<sequence length="575" mass="64434">MVILWYFLFPILFLNFNFKKSSKLEQIIRYLIGFVYSFTVFYAGNEDRSISFVIANLKWVALFQLIFGSASVLNKRNLKEGKDIVVNKFNAMFLVLLAASIVYSSAPYVYGGTKNLYTMTNVKESDKQSPKIDTENIIIIPPETAYYQMQTLIGSLPNPSLYKVGQVTLTKTEKGAYYVAPIDIEGDLKAFLNKELPGIIYVSAERLEDAKLVSVSYKYGESLVLNHNIYRKLRAYASDKILLNANVELDDNLNPYYVGSYGHYKYGRTGIIVEGVLLYNTKTGEVQNFSKDKVPAWVDQVYTSQVAETYNRYFGRYQRGLINSVIGQKGVHIPTQWASSVNLKGLEVESNQVVGVIGSNGGFYFFTDHTNTSSTSTTMTGYTLMNTRSGDMTYYKTPGFLNGEGSMNSIDKLLGANKSNWATAQPILYNLYGVDTWIVPVVNKTDGSFVKLGLVTAQSKYSVLADNKADLLEAFKKAIVDGSINQNSDVKVNNNLQLKKVQKEGKIVRINEVVESGKTVFYLKIDTESNSIFMVDKGVNADIVLARDGDNIKLEYVSIENQKVIPVTEFILKLQ</sequence>
<organism evidence="2 3">
    <name type="scientific">Clostridium magnum DSM 2767</name>
    <dbReference type="NCBI Taxonomy" id="1121326"/>
    <lineage>
        <taxon>Bacteria</taxon>
        <taxon>Bacillati</taxon>
        <taxon>Bacillota</taxon>
        <taxon>Clostridia</taxon>
        <taxon>Eubacteriales</taxon>
        <taxon>Clostridiaceae</taxon>
        <taxon>Clostridium</taxon>
    </lineage>
</organism>
<comment type="caution">
    <text evidence="2">The sequence shown here is derived from an EMBL/GenBank/DDBJ whole genome shotgun (WGS) entry which is preliminary data.</text>
</comment>
<feature type="transmembrane region" description="Helical" evidence="1">
    <location>
        <begin position="27"/>
        <end position="44"/>
    </location>
</feature>
<dbReference type="OrthoDB" id="3169575at2"/>
<dbReference type="STRING" id="1121326.CLMAG_32580"/>
<keyword evidence="1" id="KW-1133">Transmembrane helix</keyword>
<gene>
    <name evidence="2" type="ORF">CLMAG_32580</name>
</gene>
<accession>A0A168DUW4</accession>
<proteinExistence type="predicted"/>
<dbReference type="Proteomes" id="UP000076603">
    <property type="component" value="Unassembled WGS sequence"/>
</dbReference>
<evidence type="ECO:0000256" key="1">
    <source>
        <dbReference type="SAM" id="Phobius"/>
    </source>
</evidence>
<keyword evidence="3" id="KW-1185">Reference proteome</keyword>
<dbReference type="EMBL" id="LWAE01000003">
    <property type="protein sequence ID" value="KZL91499.1"/>
    <property type="molecule type" value="Genomic_DNA"/>
</dbReference>
<feature type="transmembrane region" description="Helical" evidence="1">
    <location>
        <begin position="50"/>
        <end position="70"/>
    </location>
</feature>
<reference evidence="2 3" key="1">
    <citation type="submission" date="2016-04" db="EMBL/GenBank/DDBJ databases">
        <title>Genome sequence of Clostridium magnum DSM 2767.</title>
        <authorList>
            <person name="Poehlein A."/>
            <person name="Uhlig R."/>
            <person name="Fischer R."/>
            <person name="Bahl H."/>
            <person name="Daniel R."/>
        </authorList>
    </citation>
    <scope>NUCLEOTIDE SEQUENCE [LARGE SCALE GENOMIC DNA]</scope>
    <source>
        <strain evidence="2 3">DSM 2767</strain>
    </source>
</reference>
<keyword evidence="1" id="KW-0472">Membrane</keyword>
<evidence type="ECO:0000313" key="2">
    <source>
        <dbReference type="EMBL" id="KZL91499.1"/>
    </source>
</evidence>
<dbReference type="RefSeq" id="WP_066624302.1">
    <property type="nucleotide sequence ID" value="NZ_FQXL01000005.1"/>
</dbReference>
<evidence type="ECO:0000313" key="3">
    <source>
        <dbReference type="Proteomes" id="UP000076603"/>
    </source>
</evidence>
<keyword evidence="1" id="KW-0812">Transmembrane</keyword>
<feature type="transmembrane region" description="Helical" evidence="1">
    <location>
        <begin position="91"/>
        <end position="110"/>
    </location>
</feature>
<dbReference type="PATRIC" id="fig|1121326.3.peg.3290"/>
<dbReference type="AlphaFoldDB" id="A0A168DUW4"/>